<keyword evidence="1" id="KW-1133">Transmembrane helix</keyword>
<evidence type="ECO:0000313" key="3">
    <source>
        <dbReference type="Proteomes" id="UP000022910"/>
    </source>
</evidence>
<evidence type="ECO:0000256" key="1">
    <source>
        <dbReference type="SAM" id="Phobius"/>
    </source>
</evidence>
<keyword evidence="1" id="KW-0812">Transmembrane</keyword>
<reference evidence="2 3" key="1">
    <citation type="submission" date="2014-02" db="EMBL/GenBank/DDBJ databases">
        <title>Single nucleus genome sequencing reveals high similarity among nuclei of an endomycorrhizal fungus.</title>
        <authorList>
            <person name="Lin K."/>
            <person name="Geurts R."/>
            <person name="Zhang Z."/>
            <person name="Limpens E."/>
            <person name="Saunders D.G."/>
            <person name="Mu D."/>
            <person name="Pang E."/>
            <person name="Cao H."/>
            <person name="Cha H."/>
            <person name="Lin T."/>
            <person name="Zhou Q."/>
            <person name="Shang Y."/>
            <person name="Li Y."/>
            <person name="Ivanov S."/>
            <person name="Sharma T."/>
            <person name="Velzen R.V."/>
            <person name="Ruijter N.D."/>
            <person name="Aanen D.K."/>
            <person name="Win J."/>
            <person name="Kamoun S."/>
            <person name="Bisseling T."/>
            <person name="Huang S."/>
        </authorList>
    </citation>
    <scope>NUCLEOTIDE SEQUENCE [LARGE SCALE GENOMIC DNA]</scope>
    <source>
        <strain evidence="3">DAOM197198w</strain>
    </source>
</reference>
<gene>
    <name evidence="2" type="ORF">RirG_085970</name>
</gene>
<name>A0A015JTI4_RHIIW</name>
<dbReference type="AlphaFoldDB" id="A0A015JTI4"/>
<comment type="caution">
    <text evidence="2">The sequence shown here is derived from an EMBL/GenBank/DDBJ whole genome shotgun (WGS) entry which is preliminary data.</text>
</comment>
<dbReference type="PANTHER" id="PTHR47372">
    <property type="entry name" value="DAUER UP-REGULATED-RELATED"/>
    <property type="match status" value="1"/>
</dbReference>
<dbReference type="PANTHER" id="PTHR47372:SF11">
    <property type="entry name" value="RE19971P"/>
    <property type="match status" value="1"/>
</dbReference>
<feature type="transmembrane region" description="Helical" evidence="1">
    <location>
        <begin position="241"/>
        <end position="263"/>
    </location>
</feature>
<dbReference type="EMBL" id="JEMT01016563">
    <property type="protein sequence ID" value="EXX70615.1"/>
    <property type="molecule type" value="Genomic_DNA"/>
</dbReference>
<feature type="transmembrane region" description="Helical" evidence="1">
    <location>
        <begin position="283"/>
        <end position="304"/>
    </location>
</feature>
<protein>
    <submittedName>
        <fullName evidence="2">Uncharacterized protein</fullName>
    </submittedName>
</protein>
<sequence length="313" mass="33337">MDNQLQILSKKISDHLGEIYKNKCRVASLIFVLLSLISFLTMLIGSTNGSVELNKFTFDGPISSILQRKSITFTLLGYCIDDKCTSEVSHNFDKGPTSNEIQSGEVKKRGIDIDPSGVADKVGEAANNAGEIAKDAGGKAGEIAQDAGGKAGEIAQDAGEKAGEIAQDASEKAGEIAQNIGKKAATALLSAFDSFLPKEPTNGKSGWIARPIITASIFDALAFLLILITTTDNRKYCYPSAFILLLVSFILNIVSFFVTFSLFSLVFNVIGAFPGIGDNKTGSAIYLSGFSSVSLLITINLIIIDSCRSKKNK</sequence>
<dbReference type="HOGENOM" id="CLU_077199_0_0_1"/>
<evidence type="ECO:0000313" key="2">
    <source>
        <dbReference type="EMBL" id="EXX70615.1"/>
    </source>
</evidence>
<keyword evidence="1" id="KW-0472">Membrane</keyword>
<keyword evidence="3" id="KW-1185">Reference proteome</keyword>
<feature type="transmembrane region" description="Helical" evidence="1">
    <location>
        <begin position="207"/>
        <end position="229"/>
    </location>
</feature>
<proteinExistence type="predicted"/>
<accession>A0A015JTI4</accession>
<dbReference type="Proteomes" id="UP000022910">
    <property type="component" value="Unassembled WGS sequence"/>
</dbReference>
<organism evidence="2 3">
    <name type="scientific">Rhizophagus irregularis (strain DAOM 197198w)</name>
    <name type="common">Glomus intraradices</name>
    <dbReference type="NCBI Taxonomy" id="1432141"/>
    <lineage>
        <taxon>Eukaryota</taxon>
        <taxon>Fungi</taxon>
        <taxon>Fungi incertae sedis</taxon>
        <taxon>Mucoromycota</taxon>
        <taxon>Glomeromycotina</taxon>
        <taxon>Glomeromycetes</taxon>
        <taxon>Glomerales</taxon>
        <taxon>Glomeraceae</taxon>
        <taxon>Rhizophagus</taxon>
    </lineage>
</organism>
<feature type="transmembrane region" description="Helical" evidence="1">
    <location>
        <begin position="26"/>
        <end position="45"/>
    </location>
</feature>